<reference evidence="2 3" key="1">
    <citation type="journal article" date="2015" name="Sci. Rep.">
        <title>Genome of the facultative scuticociliatosis pathogen Pseudocohnilembus persalinus provides insight into its virulence through horizontal gene transfer.</title>
        <authorList>
            <person name="Xiong J."/>
            <person name="Wang G."/>
            <person name="Cheng J."/>
            <person name="Tian M."/>
            <person name="Pan X."/>
            <person name="Warren A."/>
            <person name="Jiang C."/>
            <person name="Yuan D."/>
            <person name="Miao W."/>
        </authorList>
    </citation>
    <scope>NUCLEOTIDE SEQUENCE [LARGE SCALE GENOMIC DNA]</scope>
    <source>
        <strain evidence="2">36N120E</strain>
    </source>
</reference>
<evidence type="ECO:0000313" key="2">
    <source>
        <dbReference type="EMBL" id="KRW99252.1"/>
    </source>
</evidence>
<comment type="caution">
    <text evidence="2">The sequence shown here is derived from an EMBL/GenBank/DDBJ whole genome shotgun (WGS) entry which is preliminary data.</text>
</comment>
<gene>
    <name evidence="2" type="ORF">PPERSA_03958</name>
</gene>
<dbReference type="Proteomes" id="UP000054937">
    <property type="component" value="Unassembled WGS sequence"/>
</dbReference>
<protein>
    <submittedName>
        <fullName evidence="2">Uncharacterized protein</fullName>
    </submittedName>
</protein>
<dbReference type="EMBL" id="LDAU01000217">
    <property type="protein sequence ID" value="KRW99252.1"/>
    <property type="molecule type" value="Genomic_DNA"/>
</dbReference>
<keyword evidence="3" id="KW-1185">Reference proteome</keyword>
<evidence type="ECO:0000256" key="1">
    <source>
        <dbReference type="SAM" id="MobiDB-lite"/>
    </source>
</evidence>
<evidence type="ECO:0000313" key="3">
    <source>
        <dbReference type="Proteomes" id="UP000054937"/>
    </source>
</evidence>
<name>A0A0V0QB17_PSEPJ</name>
<dbReference type="InParanoid" id="A0A0V0QB17"/>
<feature type="region of interest" description="Disordered" evidence="1">
    <location>
        <begin position="130"/>
        <end position="162"/>
    </location>
</feature>
<dbReference type="AlphaFoldDB" id="A0A0V0QB17"/>
<sequence length="247" mass="29685">MIKNLSQQQCNNDRYQFKNNEWCENFNDLNQKQNIEVKEQSDMNKLELQKFSSFFDKSYIQQTIQKALKFKSQQKELPILNEFMESDHDSQKISFDKLYQERKYQDTDSAKTKKVINKNEQNQKLQNLEQLNKGKKSKSVDNLKKQKQIQNKENNQNKSSKCQKLYNSHQYRPNISQKLKKQGQILKNNYKDEESLINLQQQLNHKIYEVMQNQNELSQKSLLIKQQINKQQKKLSNNSILVKSYKY</sequence>
<accession>A0A0V0QB17</accession>
<organism evidence="2 3">
    <name type="scientific">Pseudocohnilembus persalinus</name>
    <name type="common">Ciliate</name>
    <dbReference type="NCBI Taxonomy" id="266149"/>
    <lineage>
        <taxon>Eukaryota</taxon>
        <taxon>Sar</taxon>
        <taxon>Alveolata</taxon>
        <taxon>Ciliophora</taxon>
        <taxon>Intramacronucleata</taxon>
        <taxon>Oligohymenophorea</taxon>
        <taxon>Scuticociliatia</taxon>
        <taxon>Philasterida</taxon>
        <taxon>Pseudocohnilembidae</taxon>
        <taxon>Pseudocohnilembus</taxon>
    </lineage>
</organism>
<proteinExistence type="predicted"/>
<feature type="compositionally biased region" description="Low complexity" evidence="1">
    <location>
        <begin position="148"/>
        <end position="162"/>
    </location>
</feature>